<dbReference type="InterPro" id="IPR016193">
    <property type="entry name" value="Cytidine_deaminase-like"/>
</dbReference>
<feature type="binding site" evidence="12">
    <location>
        <position position="205"/>
    </location>
    <ligand>
        <name>NADP(+)</name>
        <dbReference type="ChEBI" id="CHEBI:58349"/>
    </ligand>
</feature>
<evidence type="ECO:0000256" key="9">
    <source>
        <dbReference type="ARBA" id="ARBA00023268"/>
    </source>
</evidence>
<gene>
    <name evidence="15" type="primary">ribD</name>
    <name evidence="15" type="ORF">CFE62_000625</name>
</gene>
<keyword evidence="16" id="KW-1185">Reference proteome</keyword>
<dbReference type="PROSITE" id="PS51747">
    <property type="entry name" value="CYT_DCMP_DEAMINASES_2"/>
    <property type="match status" value="1"/>
</dbReference>
<evidence type="ECO:0000256" key="11">
    <source>
        <dbReference type="PIRSR" id="PIRSR006769-1"/>
    </source>
</evidence>
<dbReference type="InterPro" id="IPR024072">
    <property type="entry name" value="DHFR-like_dom_sf"/>
</dbReference>
<reference evidence="15 16" key="2">
    <citation type="journal article" date="2018" name="J. Invertebr. Pathol.">
        <title>'Candidatus Aquirickettsiella gammari' (Gammaproteobacteria: Legionellales: Coxiellaceae): A bacterial pathogen of the freshwater crustacean Gammarus fossarum (Malacostraca: Amphipoda).</title>
        <authorList>
            <person name="Bojko J."/>
            <person name="Dunn A.M."/>
            <person name="Stebbing P.D."/>
            <person name="van Aerle R."/>
            <person name="Bacela-Spychalska K."/>
            <person name="Bean T.P."/>
            <person name="Urrutia A."/>
            <person name="Stentiford G.D."/>
        </authorList>
    </citation>
    <scope>NUCLEOTIDE SEQUENCE [LARGE SCALE GENOMIC DNA]</scope>
    <source>
        <strain evidence="15">RA15029</strain>
    </source>
</reference>
<evidence type="ECO:0000256" key="13">
    <source>
        <dbReference type="PIRSR" id="PIRSR006769-3"/>
    </source>
</evidence>
<comment type="function">
    <text evidence="1 10">Converts 2,5-diamino-6-(ribosylamino)-4(3h)-pyrimidinone 5'-phosphate into 5-amino-6-(ribosylamino)-2,4(1h,3h)-pyrimidinedione 5'-phosphate.</text>
</comment>
<comment type="pathway">
    <text evidence="3 10">Cofactor biosynthesis; riboflavin biosynthesis; 5-amino-6-(D-ribitylamino)uracil from GTP: step 3/4.</text>
</comment>
<evidence type="ECO:0000256" key="3">
    <source>
        <dbReference type="ARBA" id="ARBA00004910"/>
    </source>
</evidence>
<dbReference type="Gene3D" id="3.40.430.10">
    <property type="entry name" value="Dihydrofolate Reductase, subunit A"/>
    <property type="match status" value="1"/>
</dbReference>
<dbReference type="PANTHER" id="PTHR38011:SF7">
    <property type="entry name" value="2,5-DIAMINO-6-RIBOSYLAMINO-4(3H)-PYRIMIDINONE 5'-PHOSPHATE REDUCTASE"/>
    <property type="match status" value="1"/>
</dbReference>
<dbReference type="EC" id="3.5.4.26" evidence="10"/>
<dbReference type="InterPro" id="IPR002125">
    <property type="entry name" value="CMP_dCMP_dom"/>
</dbReference>
<evidence type="ECO:0000256" key="8">
    <source>
        <dbReference type="ARBA" id="ARBA00023002"/>
    </source>
</evidence>
<dbReference type="Proteomes" id="UP000226429">
    <property type="component" value="Unassembled WGS sequence"/>
</dbReference>
<proteinExistence type="inferred from homology"/>
<comment type="similarity">
    <text evidence="5 10">In the C-terminal section; belongs to the HTP reductase family.</text>
</comment>
<dbReference type="CDD" id="cd01284">
    <property type="entry name" value="Riboflavin_deaminase-reductase"/>
    <property type="match status" value="1"/>
</dbReference>
<keyword evidence="6 10" id="KW-0686">Riboflavin biosynthesis</keyword>
<evidence type="ECO:0000256" key="7">
    <source>
        <dbReference type="ARBA" id="ARBA00022857"/>
    </source>
</evidence>
<dbReference type="GO" id="GO:0046872">
    <property type="term" value="F:metal ion binding"/>
    <property type="evidence" value="ECO:0007669"/>
    <property type="project" value="UniProtKB-KW"/>
</dbReference>
<evidence type="ECO:0000259" key="14">
    <source>
        <dbReference type="PROSITE" id="PS51747"/>
    </source>
</evidence>
<sequence length="364" mass="40804">MIVNNTTDHYLNLALSLASIRRGFCAPNPCVGAVLVKNAEVIATGYHWASGSVHAEVDALNKIEPSLAKRATLYVSLQPCCHTAKKTPPCTDLIIQRGISKVIYAFPDPNPAVINETNKILQQAGIECIQHRLPEIDNFYESYRFWWENKRPFTTAKLAISFDGKIAGKQGKRIQLTGLIAQQFTHQQRKRADAILTTAKTIRLDNPLLNSRIERTVYKKPLYILDGELNTPASAKVFTSAKNVTLFHNANLTPQYQDKFSQHKLRFIPIKNDNNGLNLLEVFQYIAQDGCHDLWVEAGGRCFQALAKNQLLQRAFIYVAPHWLGEDAQAAFAATSPFLSAFPVATTTLGTDVCFEFNWPEKEK</sequence>
<dbReference type="NCBIfam" id="TIGR00326">
    <property type="entry name" value="eubact_ribD"/>
    <property type="match status" value="1"/>
</dbReference>
<accession>A0A370CJX4</accession>
<comment type="caution">
    <text evidence="15">The sequence shown here is derived from an EMBL/GenBank/DDBJ whole genome shotgun (WGS) entry which is preliminary data.</text>
</comment>
<feature type="binding site" evidence="12">
    <location>
        <position position="297"/>
    </location>
    <ligand>
        <name>substrate</name>
    </ligand>
</feature>
<dbReference type="GO" id="GO:0008835">
    <property type="term" value="F:diaminohydroxyphosphoribosylaminopyrimidine deaminase activity"/>
    <property type="evidence" value="ECO:0007669"/>
    <property type="project" value="UniProtKB-EC"/>
</dbReference>
<feature type="binding site" evidence="12">
    <location>
        <position position="201"/>
    </location>
    <ligand>
        <name>NADP(+)</name>
        <dbReference type="ChEBI" id="CHEBI:58349"/>
    </ligand>
</feature>
<dbReference type="InterPro" id="IPR050765">
    <property type="entry name" value="Riboflavin_Biosynth_HTPR"/>
</dbReference>
<evidence type="ECO:0000256" key="1">
    <source>
        <dbReference type="ARBA" id="ARBA00002151"/>
    </source>
</evidence>
<dbReference type="GO" id="GO:0008703">
    <property type="term" value="F:5-amino-6-(5-phosphoribosylamino)uracil reductase activity"/>
    <property type="evidence" value="ECO:0007669"/>
    <property type="project" value="UniProtKB-EC"/>
</dbReference>
<dbReference type="PANTHER" id="PTHR38011">
    <property type="entry name" value="DIHYDROFOLATE REDUCTASE FAMILY PROTEIN (AFU_ORTHOLOGUE AFUA_8G06820)"/>
    <property type="match status" value="1"/>
</dbReference>
<dbReference type="AlphaFoldDB" id="A0A370CJX4"/>
<name>A0A370CJX4_9COXI</name>
<keyword evidence="8 10" id="KW-0560">Oxidoreductase</keyword>
<feature type="binding site" evidence="13">
    <location>
        <position position="80"/>
    </location>
    <ligand>
        <name>Zn(2+)</name>
        <dbReference type="ChEBI" id="CHEBI:29105"/>
        <note>catalytic</note>
    </ligand>
</feature>
<comment type="pathway">
    <text evidence="2 10">Cofactor biosynthesis; riboflavin biosynthesis; 5-amino-6-(D-ribitylamino)uracil from GTP: step 2/4.</text>
</comment>
<feature type="binding site" evidence="12">
    <location>
        <position position="209"/>
    </location>
    <ligand>
        <name>substrate</name>
    </ligand>
</feature>
<evidence type="ECO:0000256" key="4">
    <source>
        <dbReference type="ARBA" id="ARBA00005259"/>
    </source>
</evidence>
<evidence type="ECO:0000313" key="15">
    <source>
        <dbReference type="EMBL" id="RDH41151.1"/>
    </source>
</evidence>
<feature type="active site" description="Proton donor" evidence="11">
    <location>
        <position position="56"/>
    </location>
</feature>
<evidence type="ECO:0000313" key="16">
    <source>
        <dbReference type="Proteomes" id="UP000226429"/>
    </source>
</evidence>
<dbReference type="InterPro" id="IPR002734">
    <property type="entry name" value="RibDG_C"/>
</dbReference>
<reference evidence="15 16" key="1">
    <citation type="journal article" date="2017" name="Int. J. Syst. Evol. Microbiol.">
        <title>Aquarickettsiella crustaci n. gen. n. sp. (Gammaproteobacteria: Legionellales: Coxiellaceae); a bacterial pathogen of the freshwater crustacean: Gammarus fossarum (Malacostraca: Amphipoda).</title>
        <authorList>
            <person name="Bojko J."/>
            <person name="Dunn A.M."/>
            <person name="Stebbing P.D."/>
            <person name="Van Aerle R."/>
            <person name="Bacela-Spychalska K."/>
            <person name="Bean T.P."/>
            <person name="Stentiford G.D."/>
        </authorList>
    </citation>
    <scope>NUCLEOTIDE SEQUENCE [LARGE SCALE GENOMIC DNA]</scope>
    <source>
        <strain evidence="15">RA15029</strain>
    </source>
</reference>
<keyword evidence="9" id="KW-0511">Multifunctional enzyme</keyword>
<feature type="binding site" evidence="12">
    <location>
        <position position="189"/>
    </location>
    <ligand>
        <name>substrate</name>
    </ligand>
</feature>
<dbReference type="UniPathway" id="UPA00275">
    <property type="reaction ID" value="UER00401"/>
</dbReference>
<dbReference type="PIRSF" id="PIRSF006769">
    <property type="entry name" value="RibD"/>
    <property type="match status" value="1"/>
</dbReference>
<evidence type="ECO:0000256" key="10">
    <source>
        <dbReference type="PIRNR" id="PIRNR006769"/>
    </source>
</evidence>
<feature type="binding site" evidence="12">
    <location>
        <position position="212"/>
    </location>
    <ligand>
        <name>substrate</name>
    </ligand>
</feature>
<dbReference type="GO" id="GO:0009231">
    <property type="term" value="P:riboflavin biosynthetic process"/>
    <property type="evidence" value="ECO:0007669"/>
    <property type="project" value="UniProtKB-UniPathway"/>
</dbReference>
<dbReference type="EC" id="1.1.1.193" evidence="10"/>
<organism evidence="15 16">
    <name type="scientific">Candidatus Aquirickettsiella gammari</name>
    <dbReference type="NCBI Taxonomy" id="2016198"/>
    <lineage>
        <taxon>Bacteria</taxon>
        <taxon>Pseudomonadati</taxon>
        <taxon>Pseudomonadota</taxon>
        <taxon>Gammaproteobacteria</taxon>
        <taxon>Legionellales</taxon>
        <taxon>Coxiellaceae</taxon>
        <taxon>Candidatus Aquirickettsiella</taxon>
    </lineage>
</organism>
<feature type="binding site" evidence="13">
    <location>
        <position position="90"/>
    </location>
    <ligand>
        <name>Zn(2+)</name>
        <dbReference type="ChEBI" id="CHEBI:29105"/>
        <note>catalytic</note>
    </ligand>
</feature>
<dbReference type="Gene3D" id="3.40.140.10">
    <property type="entry name" value="Cytidine Deaminase, domain 2"/>
    <property type="match status" value="1"/>
</dbReference>
<evidence type="ECO:0000256" key="6">
    <source>
        <dbReference type="ARBA" id="ARBA00022619"/>
    </source>
</evidence>
<dbReference type="Pfam" id="PF01872">
    <property type="entry name" value="RibD_C"/>
    <property type="match status" value="1"/>
</dbReference>
<comment type="cofactor">
    <cofactor evidence="10 13">
        <name>Zn(2+)</name>
        <dbReference type="ChEBI" id="CHEBI:29105"/>
    </cofactor>
    <text evidence="10 13">Binds 1 zinc ion.</text>
</comment>
<evidence type="ECO:0000256" key="12">
    <source>
        <dbReference type="PIRSR" id="PIRSR006769-2"/>
    </source>
</evidence>
<feature type="binding site" evidence="13">
    <location>
        <position position="54"/>
    </location>
    <ligand>
        <name>Zn(2+)</name>
        <dbReference type="ChEBI" id="CHEBI:29105"/>
        <note>catalytic</note>
    </ligand>
</feature>
<keyword evidence="7 10" id="KW-0521">NADP</keyword>
<dbReference type="SUPFAM" id="SSF53597">
    <property type="entry name" value="Dihydrofolate reductase-like"/>
    <property type="match status" value="1"/>
</dbReference>
<dbReference type="Pfam" id="PF00383">
    <property type="entry name" value="dCMP_cyt_deam_1"/>
    <property type="match status" value="1"/>
</dbReference>
<comment type="catalytic activity">
    <reaction evidence="10">
        <text>2,5-diamino-6-hydroxy-4-(5-phosphoribosylamino)-pyrimidine + H2O + H(+) = 5-amino-6-(5-phospho-D-ribosylamino)uracil + NH4(+)</text>
        <dbReference type="Rhea" id="RHEA:21868"/>
        <dbReference type="ChEBI" id="CHEBI:15377"/>
        <dbReference type="ChEBI" id="CHEBI:15378"/>
        <dbReference type="ChEBI" id="CHEBI:28938"/>
        <dbReference type="ChEBI" id="CHEBI:58453"/>
        <dbReference type="ChEBI" id="CHEBI:58614"/>
        <dbReference type="EC" id="3.5.4.26"/>
    </reaction>
</comment>
<keyword evidence="10 13" id="KW-0479">Metal-binding</keyword>
<comment type="catalytic activity">
    <reaction evidence="10">
        <text>5-amino-6-(5-phospho-D-ribitylamino)uracil + NADP(+) = 5-amino-6-(5-phospho-D-ribosylamino)uracil + NADPH + H(+)</text>
        <dbReference type="Rhea" id="RHEA:17845"/>
        <dbReference type="ChEBI" id="CHEBI:15378"/>
        <dbReference type="ChEBI" id="CHEBI:57783"/>
        <dbReference type="ChEBI" id="CHEBI:58349"/>
        <dbReference type="ChEBI" id="CHEBI:58421"/>
        <dbReference type="ChEBI" id="CHEBI:58453"/>
        <dbReference type="EC" id="1.1.1.193"/>
    </reaction>
</comment>
<protein>
    <recommendedName>
        <fullName evidence="10">Riboflavin biosynthesis protein RibD</fullName>
    </recommendedName>
    <domain>
        <recommendedName>
            <fullName evidence="10">Diaminohydroxyphosphoribosylaminopyrimidine deaminase</fullName>
            <shortName evidence="10">DRAP deaminase</shortName>
            <ecNumber evidence="10">3.5.4.26</ecNumber>
        </recommendedName>
        <alternativeName>
            <fullName evidence="10">Riboflavin-specific deaminase</fullName>
        </alternativeName>
    </domain>
    <domain>
        <recommendedName>
            <fullName evidence="10">5-amino-6-(5-phosphoribosylamino)uracil reductase</fullName>
            <ecNumber evidence="10">1.1.1.193</ecNumber>
        </recommendedName>
        <alternativeName>
            <fullName evidence="10">HTP reductase</fullName>
        </alternativeName>
    </domain>
</protein>
<evidence type="ECO:0000256" key="5">
    <source>
        <dbReference type="ARBA" id="ARBA00007417"/>
    </source>
</evidence>
<keyword evidence="10 13" id="KW-0862">Zinc</keyword>
<feature type="binding site" evidence="12">
    <location>
        <begin position="299"/>
        <end position="305"/>
    </location>
    <ligand>
        <name>NADP(+)</name>
        <dbReference type="ChEBI" id="CHEBI:58349"/>
    </ligand>
</feature>
<comment type="similarity">
    <text evidence="4 10">In the N-terminal section; belongs to the cytidine and deoxycytidylate deaminase family.</text>
</comment>
<evidence type="ECO:0000256" key="2">
    <source>
        <dbReference type="ARBA" id="ARBA00004882"/>
    </source>
</evidence>
<feature type="binding site" evidence="12">
    <location>
        <position position="159"/>
    </location>
    <ligand>
        <name>NADP(+)</name>
        <dbReference type="ChEBI" id="CHEBI:58349"/>
    </ligand>
</feature>
<dbReference type="SUPFAM" id="SSF53927">
    <property type="entry name" value="Cytidine deaminase-like"/>
    <property type="match status" value="1"/>
</dbReference>
<dbReference type="EMBL" id="NMOS02000001">
    <property type="protein sequence ID" value="RDH41151.1"/>
    <property type="molecule type" value="Genomic_DNA"/>
</dbReference>
<dbReference type="InterPro" id="IPR004794">
    <property type="entry name" value="Eubact_RibD"/>
</dbReference>
<feature type="domain" description="CMP/dCMP-type deaminase" evidence="14">
    <location>
        <begin position="7"/>
        <end position="128"/>
    </location>
</feature>
<keyword evidence="10 15" id="KW-0378">Hydrolase</keyword>